<dbReference type="GO" id="GO:0016787">
    <property type="term" value="F:hydrolase activity"/>
    <property type="evidence" value="ECO:0007669"/>
    <property type="project" value="UniProtKB-KW"/>
</dbReference>
<sequence>MRRPLALAAALFSLPLIAVPLSTSASAAASSPPAKQTTLSKTKADTTSALAAICNIQCDAYDPALAKDDRVPTTATVNGRVLRLHISDGDAMGYASIDNGAGGDEVWLDRSFDGGKTWTGGSKLGDTYTPSGRTGWRTMMYNVDDWNTAGVGALRACGKAGDRPEIACTPWARSNWNAWSRSTAAATALMMSWNRDNGKFDGNGWWSGANALTAVIDNIKTSGMPSYKYAISRTYDLNINAQQGQFRNDYLDDTGWWGLAWVAAYDATGDSRYLNTARADADHMYRYWTTKCGGGVQWHQTNAYKNAITNELFLHLNAALHNRIPGDTEYLRRATTEWTWFKNSGMINSSNLINDGLNGDTCANNGQPTWTYNQGVILGGLTELYRATGDTSLLTTARTLANASTTASGIHQDGILRDPSEPSTCGDDGASFKGPYIRGLGILNAQLGDHPYSAYIDRQADAAYTRDRNALHQYGRHWYGPMNGTAHDCQHSALSLFNAAEMN</sequence>
<gene>
    <name evidence="2" type="ORF">AQ490_22045</name>
</gene>
<keyword evidence="1" id="KW-0732">Signal</keyword>
<feature type="chain" id="PRO_5038682481" evidence="1">
    <location>
        <begin position="28"/>
        <end position="503"/>
    </location>
</feature>
<dbReference type="Proteomes" id="UP000050867">
    <property type="component" value="Unassembled WGS sequence"/>
</dbReference>
<feature type="signal peptide" evidence="1">
    <location>
        <begin position="1"/>
        <end position="27"/>
    </location>
</feature>
<dbReference type="GO" id="GO:0005975">
    <property type="term" value="P:carbohydrate metabolic process"/>
    <property type="evidence" value="ECO:0007669"/>
    <property type="project" value="InterPro"/>
</dbReference>
<dbReference type="Gene3D" id="1.50.10.20">
    <property type="match status" value="1"/>
</dbReference>
<accession>A0A0T6LT12</accession>
<dbReference type="InterPro" id="IPR005198">
    <property type="entry name" value="Glyco_hydro_76"/>
</dbReference>
<organism evidence="2 3">
    <name type="scientific">Wenjunlia vitaminophila</name>
    <name type="common">Streptomyces vitaminophilus</name>
    <dbReference type="NCBI Taxonomy" id="76728"/>
    <lineage>
        <taxon>Bacteria</taxon>
        <taxon>Bacillati</taxon>
        <taxon>Actinomycetota</taxon>
        <taxon>Actinomycetes</taxon>
        <taxon>Kitasatosporales</taxon>
        <taxon>Streptomycetaceae</taxon>
        <taxon>Wenjunlia</taxon>
    </lineage>
</organism>
<evidence type="ECO:0000313" key="3">
    <source>
        <dbReference type="Proteomes" id="UP000050867"/>
    </source>
</evidence>
<evidence type="ECO:0000256" key="1">
    <source>
        <dbReference type="SAM" id="SignalP"/>
    </source>
</evidence>
<dbReference type="PANTHER" id="PTHR47791:SF1">
    <property type="entry name" value="ENDO MANNANASE, GH76 FAMILY (EUROFUNG)"/>
    <property type="match status" value="1"/>
</dbReference>
<dbReference type="AlphaFoldDB" id="A0A0T6LT12"/>
<dbReference type="InterPro" id="IPR008928">
    <property type="entry name" value="6-hairpin_glycosidase_sf"/>
</dbReference>
<comment type="caution">
    <text evidence="2">The sequence shown here is derived from an EMBL/GenBank/DDBJ whole genome shotgun (WGS) entry which is preliminary data.</text>
</comment>
<dbReference type="eggNOG" id="COG4833">
    <property type="taxonomic scope" value="Bacteria"/>
</dbReference>
<protein>
    <submittedName>
        <fullName evidence="2">Glycosyl hydrolase</fullName>
    </submittedName>
</protein>
<keyword evidence="2" id="KW-0378">Hydrolase</keyword>
<dbReference type="Pfam" id="PF03663">
    <property type="entry name" value="Glyco_hydro_76"/>
    <property type="match status" value="1"/>
</dbReference>
<reference evidence="2 3" key="1">
    <citation type="submission" date="2015-10" db="EMBL/GenBank/DDBJ databases">
        <title>Draft genome sequence of pyrrolomycin-producing Streptomyces vitaminophilus.</title>
        <authorList>
            <person name="Graham D.E."/>
            <person name="Mahan K.M."/>
            <person name="Klingeman D.M."/>
            <person name="Hettich R.L."/>
            <person name="Parry R.J."/>
        </authorList>
    </citation>
    <scope>NUCLEOTIDE SEQUENCE [LARGE SCALE GENOMIC DNA]</scope>
    <source>
        <strain evidence="2 3">ATCC 31673</strain>
    </source>
</reference>
<keyword evidence="3" id="KW-1185">Reference proteome</keyword>
<dbReference type="InterPro" id="IPR053169">
    <property type="entry name" value="MUG_Protein"/>
</dbReference>
<dbReference type="STRING" id="76728.AQ490_22045"/>
<dbReference type="SUPFAM" id="SSF48208">
    <property type="entry name" value="Six-hairpin glycosidases"/>
    <property type="match status" value="1"/>
</dbReference>
<name>A0A0T6LT12_WENVI</name>
<dbReference type="EMBL" id="LLZU01000016">
    <property type="protein sequence ID" value="KRV49081.1"/>
    <property type="molecule type" value="Genomic_DNA"/>
</dbReference>
<dbReference type="PANTHER" id="PTHR47791">
    <property type="entry name" value="MEIOTICALLY UP-REGULATED GENE 191 PROTEIN"/>
    <property type="match status" value="1"/>
</dbReference>
<proteinExistence type="predicted"/>
<evidence type="ECO:0000313" key="2">
    <source>
        <dbReference type="EMBL" id="KRV49081.1"/>
    </source>
</evidence>